<dbReference type="GO" id="GO:0006729">
    <property type="term" value="P:tetrahydrobiopterin biosynthetic process"/>
    <property type="evidence" value="ECO:0007669"/>
    <property type="project" value="UniProtKB-KW"/>
</dbReference>
<dbReference type="SUPFAM" id="SSF51735">
    <property type="entry name" value="NAD(P)-binding Rossmann-fold domains"/>
    <property type="match status" value="1"/>
</dbReference>
<keyword evidence="10" id="KW-1185">Reference proteome</keyword>
<dbReference type="AlphaFoldDB" id="A0ABD3MKQ0"/>
<reference evidence="9 10" key="1">
    <citation type="submission" date="2024-10" db="EMBL/GenBank/DDBJ databases">
        <title>Updated reference genomes for cyclostephanoid diatoms.</title>
        <authorList>
            <person name="Roberts W.R."/>
            <person name="Alverson A.J."/>
        </authorList>
    </citation>
    <scope>NUCLEOTIDE SEQUENCE [LARGE SCALE GENOMIC DNA]</scope>
    <source>
        <strain evidence="9 10">AJA232-27</strain>
    </source>
</reference>
<comment type="similarity">
    <text evidence="1">Belongs to the short-chain dehydrogenases/reductases (SDR) family.</text>
</comment>
<dbReference type="InterPro" id="IPR036291">
    <property type="entry name" value="NAD(P)-bd_dom_sf"/>
</dbReference>
<keyword evidence="3" id="KW-0521">NADP</keyword>
<dbReference type="PANTHER" id="PTHR15104:SF0">
    <property type="entry name" value="DIHYDROPTERIDINE REDUCTASE"/>
    <property type="match status" value="1"/>
</dbReference>
<name>A0ABD3MKQ0_9STRA</name>
<evidence type="ECO:0000256" key="1">
    <source>
        <dbReference type="ARBA" id="ARBA00006484"/>
    </source>
</evidence>
<dbReference type="InterPro" id="IPR020904">
    <property type="entry name" value="Sc_DH/Rdtase_CS"/>
</dbReference>
<evidence type="ECO:0000256" key="3">
    <source>
        <dbReference type="ARBA" id="ARBA00022857"/>
    </source>
</evidence>
<dbReference type="PANTHER" id="PTHR15104">
    <property type="entry name" value="DIHYDROPTERIDINE REDUCTASE"/>
    <property type="match status" value="1"/>
</dbReference>
<protein>
    <recommendedName>
        <fullName evidence="7">Dihydropteridine reductase</fullName>
        <ecNumber evidence="6">1.5.1.34</ecNumber>
    </recommendedName>
    <alternativeName>
        <fullName evidence="8">Quinoid dihydropteridine reductase</fullName>
    </alternativeName>
</protein>
<comment type="caution">
    <text evidence="9">The sequence shown here is derived from an EMBL/GenBank/DDBJ whole genome shotgun (WGS) entry which is preliminary data.</text>
</comment>
<dbReference type="PROSITE" id="PS00061">
    <property type="entry name" value="ADH_SHORT"/>
    <property type="match status" value="1"/>
</dbReference>
<evidence type="ECO:0000313" key="10">
    <source>
        <dbReference type="Proteomes" id="UP001530293"/>
    </source>
</evidence>
<evidence type="ECO:0000256" key="5">
    <source>
        <dbReference type="ARBA" id="ARBA00023007"/>
    </source>
</evidence>
<dbReference type="InterPro" id="IPR002347">
    <property type="entry name" value="SDR_fam"/>
</dbReference>
<dbReference type="GO" id="GO:0004155">
    <property type="term" value="F:6,7-dihydropteridine reductase activity"/>
    <property type="evidence" value="ECO:0007669"/>
    <property type="project" value="UniProtKB-EC"/>
</dbReference>
<sequence>MGQSSKVIAILTPASAIASKVSRSVSWNSAAVSAGGGAIFSTAHDVRLHPSSSVQQQILMRSASSTSHRSLYLSLPTTIHNNSSGVNHYDLLSSSNYNCRVQWRNFARDRGGRRVHYPRSKDVLNGKSRSSNINKNGNDDQFDKYSFGDADRGIIETKENKKKILVVGSEGILGKTLVSHFGGNKCNWDVVGADVVALENNDSLAGKNTRALGLSEYICLPRESSLADLTGELFRGVSTYLQLPSGRREKREKDNLFDAIVCASGGWAGDVDLADYLFEMSNTGASGDVDVEVGCARKNADICERMMRMNYYPIVAASQIGRRFMKRGGLFVVIGASAALSPTPGMIGYGSAKSAAHHLIQSWGPKCHEENNTTAVGILPLMIDTPANRAMLEGGNEDGGGDDDRYSKMVKPMQIANEIGEWIKQPHLRPHSGSLVKVIAKNRKDGSGGAAFHLVR</sequence>
<keyword evidence="5" id="KW-0783">Tetrahydrobiopterin biosynthesis</keyword>
<evidence type="ECO:0000313" key="9">
    <source>
        <dbReference type="EMBL" id="KAL3763433.1"/>
    </source>
</evidence>
<evidence type="ECO:0000256" key="6">
    <source>
        <dbReference type="ARBA" id="ARBA00039153"/>
    </source>
</evidence>
<keyword evidence="4" id="KW-0560">Oxidoreductase</keyword>
<gene>
    <name evidence="9" type="ORF">ACHAWU_002006</name>
</gene>
<accession>A0ABD3MKQ0</accession>
<dbReference type="EC" id="1.5.1.34" evidence="6"/>
<dbReference type="Pfam" id="PF00106">
    <property type="entry name" value="adh_short"/>
    <property type="match status" value="1"/>
</dbReference>
<organism evidence="9 10">
    <name type="scientific">Discostella pseudostelligera</name>
    <dbReference type="NCBI Taxonomy" id="259834"/>
    <lineage>
        <taxon>Eukaryota</taxon>
        <taxon>Sar</taxon>
        <taxon>Stramenopiles</taxon>
        <taxon>Ochrophyta</taxon>
        <taxon>Bacillariophyta</taxon>
        <taxon>Coscinodiscophyceae</taxon>
        <taxon>Thalassiosirophycidae</taxon>
        <taxon>Stephanodiscales</taxon>
        <taxon>Stephanodiscaceae</taxon>
        <taxon>Discostella</taxon>
    </lineage>
</organism>
<evidence type="ECO:0000256" key="7">
    <source>
        <dbReference type="ARBA" id="ARBA00039520"/>
    </source>
</evidence>
<evidence type="ECO:0000256" key="4">
    <source>
        <dbReference type="ARBA" id="ARBA00023002"/>
    </source>
</evidence>
<dbReference type="Gene3D" id="3.40.50.720">
    <property type="entry name" value="NAD(P)-binding Rossmann-like Domain"/>
    <property type="match status" value="1"/>
</dbReference>
<dbReference type="EMBL" id="JALLBG020000123">
    <property type="protein sequence ID" value="KAL3763433.1"/>
    <property type="molecule type" value="Genomic_DNA"/>
</dbReference>
<evidence type="ECO:0000256" key="2">
    <source>
        <dbReference type="ARBA" id="ARBA00011738"/>
    </source>
</evidence>
<evidence type="ECO:0000256" key="8">
    <source>
        <dbReference type="ARBA" id="ARBA00041348"/>
    </source>
</evidence>
<dbReference type="Proteomes" id="UP001530293">
    <property type="component" value="Unassembled WGS sequence"/>
</dbReference>
<proteinExistence type="inferred from homology"/>
<comment type="subunit">
    <text evidence="2">Homodimer.</text>
</comment>